<accession>A0A5C8PE91</accession>
<comment type="cofactor">
    <cofactor evidence="4">
        <name>a divalent metal cation</name>
        <dbReference type="ChEBI" id="CHEBI:60240"/>
    </cofactor>
</comment>
<dbReference type="NCBIfam" id="NF001938">
    <property type="entry name" value="PRK00714.1-5"/>
    <property type="match status" value="1"/>
</dbReference>
<dbReference type="HAMAP" id="MF_00298">
    <property type="entry name" value="Nudix_RppH"/>
    <property type="match status" value="1"/>
</dbReference>
<dbReference type="OrthoDB" id="9816040at2"/>
<dbReference type="InterPro" id="IPR020476">
    <property type="entry name" value="Nudix_hydrolase"/>
</dbReference>
<dbReference type="PROSITE" id="PS00893">
    <property type="entry name" value="NUDIX_BOX"/>
    <property type="match status" value="1"/>
</dbReference>
<keyword evidence="7" id="KW-1185">Reference proteome</keyword>
<comment type="cofactor">
    <cofactor evidence="1">
        <name>Mn(2+)</name>
        <dbReference type="ChEBI" id="CHEBI:29035"/>
    </cofactor>
</comment>
<evidence type="ECO:0000313" key="6">
    <source>
        <dbReference type="EMBL" id="TXL72109.1"/>
    </source>
</evidence>
<dbReference type="PANTHER" id="PTHR11839:SF22">
    <property type="entry name" value="NUDIX HYDROLASE 26, CHLOROPLASTIC"/>
    <property type="match status" value="1"/>
</dbReference>
<name>A0A5C8PE91_9HYPH</name>
<comment type="similarity">
    <text evidence="4">Belongs to the Nudix hydrolase family. RppH subfamily.</text>
</comment>
<dbReference type="NCBIfam" id="NF001936">
    <property type="entry name" value="PRK00714.1-3"/>
    <property type="match status" value="1"/>
</dbReference>
<feature type="short sequence motif" description="Nudix box" evidence="4">
    <location>
        <begin position="48"/>
        <end position="69"/>
    </location>
</feature>
<evidence type="ECO:0000256" key="4">
    <source>
        <dbReference type="HAMAP-Rule" id="MF_00298"/>
    </source>
</evidence>
<evidence type="ECO:0000256" key="1">
    <source>
        <dbReference type="ARBA" id="ARBA00001936"/>
    </source>
</evidence>
<comment type="cofactor">
    <cofactor evidence="2">
        <name>Mg(2+)</name>
        <dbReference type="ChEBI" id="CHEBI:18420"/>
    </cofactor>
</comment>
<dbReference type="InterPro" id="IPR000086">
    <property type="entry name" value="NUDIX_hydrolase_dom"/>
</dbReference>
<dbReference type="EMBL" id="VDUZ01000036">
    <property type="protein sequence ID" value="TXL72109.1"/>
    <property type="molecule type" value="Genomic_DNA"/>
</dbReference>
<dbReference type="InterPro" id="IPR022927">
    <property type="entry name" value="RppH"/>
</dbReference>
<protein>
    <recommendedName>
        <fullName evidence="4">RNA pyrophosphohydrolase</fullName>
        <ecNumber evidence="4">3.6.1.-</ecNumber>
    </recommendedName>
    <alternativeName>
        <fullName evidence="4">(Di)nucleoside polyphosphate hydrolase</fullName>
    </alternativeName>
</protein>
<dbReference type="RefSeq" id="WP_147850136.1">
    <property type="nucleotide sequence ID" value="NZ_VDUZ01000036.1"/>
</dbReference>
<keyword evidence="3 4" id="KW-0378">Hydrolase</keyword>
<proteinExistence type="inferred from homology"/>
<evidence type="ECO:0000259" key="5">
    <source>
        <dbReference type="PROSITE" id="PS51462"/>
    </source>
</evidence>
<dbReference type="GO" id="GO:0019693">
    <property type="term" value="P:ribose phosphate metabolic process"/>
    <property type="evidence" value="ECO:0007669"/>
    <property type="project" value="TreeGrafter"/>
</dbReference>
<dbReference type="PRINTS" id="PR00502">
    <property type="entry name" value="NUDIXFAMILY"/>
</dbReference>
<dbReference type="SUPFAM" id="SSF55811">
    <property type="entry name" value="Nudix"/>
    <property type="match status" value="1"/>
</dbReference>
<evidence type="ECO:0000256" key="3">
    <source>
        <dbReference type="ARBA" id="ARBA00022801"/>
    </source>
</evidence>
<dbReference type="PROSITE" id="PS51462">
    <property type="entry name" value="NUDIX"/>
    <property type="match status" value="1"/>
</dbReference>
<evidence type="ECO:0000256" key="2">
    <source>
        <dbReference type="ARBA" id="ARBA00001946"/>
    </source>
</evidence>
<comment type="caution">
    <text evidence="6">The sequence shown here is derived from an EMBL/GenBank/DDBJ whole genome shotgun (WGS) entry which is preliminary data.</text>
</comment>
<dbReference type="EC" id="3.6.1.-" evidence="4"/>
<dbReference type="CDD" id="cd03671">
    <property type="entry name" value="NUDIX_Ap4A_hydrolase_plant_like"/>
    <property type="match status" value="1"/>
</dbReference>
<gene>
    <name evidence="4" type="primary">rppH</name>
    <name evidence="4" type="synonym">nudH</name>
    <name evidence="6" type="ORF">FHP25_27170</name>
</gene>
<feature type="domain" description="Nudix hydrolase" evidence="5">
    <location>
        <begin position="10"/>
        <end position="156"/>
    </location>
</feature>
<dbReference type="Gene3D" id="3.90.79.10">
    <property type="entry name" value="Nucleoside Triphosphate Pyrophosphohydrolase"/>
    <property type="match status" value="1"/>
</dbReference>
<sequence>MKRSDDLPKGYRPNVGIMLIAPDRRVWIGQRFDRNPDADQAGWQMPQGGIDKGETAVVAARRELEEEVGTDKADIMRESATWLAYDLPPTLARSLWKGRFRGQAQKWVAMRFTGSDADIDIATEHPEFRAWRWAPAVDLPGLIVPFKRDVYRAVLAEFADLLG</sequence>
<dbReference type="Pfam" id="PF00293">
    <property type="entry name" value="NUDIX"/>
    <property type="match status" value="1"/>
</dbReference>
<evidence type="ECO:0000313" key="7">
    <source>
        <dbReference type="Proteomes" id="UP000321638"/>
    </source>
</evidence>
<dbReference type="AlphaFoldDB" id="A0A5C8PE91"/>
<organism evidence="6 7">
    <name type="scientific">Vineibacter terrae</name>
    <dbReference type="NCBI Taxonomy" id="2586908"/>
    <lineage>
        <taxon>Bacteria</taxon>
        <taxon>Pseudomonadati</taxon>
        <taxon>Pseudomonadota</taxon>
        <taxon>Alphaproteobacteria</taxon>
        <taxon>Hyphomicrobiales</taxon>
        <taxon>Vineibacter</taxon>
    </lineage>
</organism>
<dbReference type="GO" id="GO:0034432">
    <property type="term" value="F:bis(5'-adenosyl)-pentaphosphatase activity"/>
    <property type="evidence" value="ECO:0007669"/>
    <property type="project" value="TreeGrafter"/>
</dbReference>
<dbReference type="Proteomes" id="UP000321638">
    <property type="component" value="Unassembled WGS sequence"/>
</dbReference>
<dbReference type="GO" id="GO:0006753">
    <property type="term" value="P:nucleoside phosphate metabolic process"/>
    <property type="evidence" value="ECO:0007669"/>
    <property type="project" value="TreeGrafter"/>
</dbReference>
<reference evidence="6 7" key="1">
    <citation type="submission" date="2019-06" db="EMBL/GenBank/DDBJ databases">
        <title>New taxonomy in bacterial strain CC-CFT640, isolated from vineyard.</title>
        <authorList>
            <person name="Lin S.-Y."/>
            <person name="Tsai C.-F."/>
            <person name="Young C.-C."/>
        </authorList>
    </citation>
    <scope>NUCLEOTIDE SEQUENCE [LARGE SCALE GENOMIC DNA]</scope>
    <source>
        <strain evidence="6 7">CC-CFT640</strain>
    </source>
</reference>
<dbReference type="PANTHER" id="PTHR11839">
    <property type="entry name" value="UDP/ADP-SUGAR PYROPHOSPHATASE"/>
    <property type="match status" value="1"/>
</dbReference>
<dbReference type="GO" id="GO:0008893">
    <property type="term" value="F:guanosine-3',5'-bis(diphosphate) 3'-diphosphatase activity"/>
    <property type="evidence" value="ECO:0007669"/>
    <property type="project" value="TreeGrafter"/>
</dbReference>
<comment type="function">
    <text evidence="4">Accelerates the degradation of transcripts by removing pyrophosphate from the 5'-end of triphosphorylated RNA, leading to a more labile monophosphorylated state that can stimulate subsequent ribonuclease cleavage.</text>
</comment>
<dbReference type="InterPro" id="IPR015797">
    <property type="entry name" value="NUDIX_hydrolase-like_dom_sf"/>
</dbReference>
<dbReference type="InterPro" id="IPR020084">
    <property type="entry name" value="NUDIX_hydrolase_CS"/>
</dbReference>